<evidence type="ECO:0000313" key="2">
    <source>
        <dbReference type="Proteomes" id="UP000238916"/>
    </source>
</evidence>
<reference evidence="2" key="1">
    <citation type="submission" date="2018-02" db="EMBL/GenBank/DDBJ databases">
        <authorList>
            <person name="Hausmann B."/>
        </authorList>
    </citation>
    <scope>NUCLEOTIDE SEQUENCE [LARGE SCALE GENOMIC DNA]</scope>
    <source>
        <strain evidence="2">Peat soil MAG SbF1</strain>
    </source>
</reference>
<dbReference type="EMBL" id="OMOF01000444">
    <property type="protein sequence ID" value="SPF51115.1"/>
    <property type="molecule type" value="Genomic_DNA"/>
</dbReference>
<dbReference type="AlphaFoldDB" id="A0A2U3LGN8"/>
<name>A0A2U3LGN8_9FIRM</name>
<organism evidence="1 2">
    <name type="scientific">Candidatus Desulfosporosinus infrequens</name>
    <dbReference type="NCBI Taxonomy" id="2043169"/>
    <lineage>
        <taxon>Bacteria</taxon>
        <taxon>Bacillati</taxon>
        <taxon>Bacillota</taxon>
        <taxon>Clostridia</taxon>
        <taxon>Eubacteriales</taxon>
        <taxon>Desulfitobacteriaceae</taxon>
        <taxon>Desulfosporosinus</taxon>
    </lineage>
</organism>
<sequence length="46" mass="4830">MLILPFRGVGQKYPTYSASIGAWRAILTGSVTVSASDITLTTVATN</sequence>
<accession>A0A2U3LGN8</accession>
<proteinExistence type="predicted"/>
<evidence type="ECO:0000313" key="1">
    <source>
        <dbReference type="EMBL" id="SPF51115.1"/>
    </source>
</evidence>
<gene>
    <name evidence="1" type="ORF">SBF1_4990011</name>
</gene>
<protein>
    <submittedName>
        <fullName evidence="1">Uncharacterized protein</fullName>
    </submittedName>
</protein>
<dbReference type="Proteomes" id="UP000238916">
    <property type="component" value="Unassembled WGS sequence"/>
</dbReference>